<sequence length="170" mass="18905">MAEALSSHQPAAEQKNQLRSPQKSVVLPKQLAPIPPLPQNDRRSPLPPQPPAAPPNKLATSIAQLTERTKNARESLTRMMQLTSQLRDQCSLQEAECESLEAEKLRAKEELEAMVRKVEDLLSEKAKVEQRLEEMKNENVRLDAVLLEGELSAKNTEVYIGQTTGATKST</sequence>
<name>A0A507EGG3_9FUNG</name>
<evidence type="ECO:0000256" key="1">
    <source>
        <dbReference type="SAM" id="Coils"/>
    </source>
</evidence>
<dbReference type="EMBL" id="QEAQ01000003">
    <property type="protein sequence ID" value="TPX62260.1"/>
    <property type="molecule type" value="Genomic_DNA"/>
</dbReference>
<feature type="compositionally biased region" description="Pro residues" evidence="2">
    <location>
        <begin position="45"/>
        <end position="54"/>
    </location>
</feature>
<organism evidence="3 4">
    <name type="scientific">Powellomyces hirtus</name>
    <dbReference type="NCBI Taxonomy" id="109895"/>
    <lineage>
        <taxon>Eukaryota</taxon>
        <taxon>Fungi</taxon>
        <taxon>Fungi incertae sedis</taxon>
        <taxon>Chytridiomycota</taxon>
        <taxon>Chytridiomycota incertae sedis</taxon>
        <taxon>Chytridiomycetes</taxon>
        <taxon>Spizellomycetales</taxon>
        <taxon>Powellomycetaceae</taxon>
        <taxon>Powellomyces</taxon>
    </lineage>
</organism>
<keyword evidence="1" id="KW-0175">Coiled coil</keyword>
<evidence type="ECO:0000313" key="4">
    <source>
        <dbReference type="Proteomes" id="UP000318582"/>
    </source>
</evidence>
<dbReference type="Proteomes" id="UP000318582">
    <property type="component" value="Unassembled WGS sequence"/>
</dbReference>
<feature type="compositionally biased region" description="Polar residues" evidence="2">
    <location>
        <begin position="1"/>
        <end position="23"/>
    </location>
</feature>
<feature type="region of interest" description="Disordered" evidence="2">
    <location>
        <begin position="1"/>
        <end position="58"/>
    </location>
</feature>
<reference evidence="3 4" key="1">
    <citation type="journal article" date="2019" name="Sci. Rep.">
        <title>Comparative genomics of chytrid fungi reveal insights into the obligate biotrophic and pathogenic lifestyle of Synchytrium endobioticum.</title>
        <authorList>
            <person name="van de Vossenberg B.T.L.H."/>
            <person name="Warris S."/>
            <person name="Nguyen H.D.T."/>
            <person name="van Gent-Pelzer M.P.E."/>
            <person name="Joly D.L."/>
            <person name="van de Geest H.C."/>
            <person name="Bonants P.J.M."/>
            <person name="Smith D.S."/>
            <person name="Levesque C.A."/>
            <person name="van der Lee T.A.J."/>
        </authorList>
    </citation>
    <scope>NUCLEOTIDE SEQUENCE [LARGE SCALE GENOMIC DNA]</scope>
    <source>
        <strain evidence="3 4">CBS 809.83</strain>
    </source>
</reference>
<proteinExistence type="predicted"/>
<protein>
    <submittedName>
        <fullName evidence="3">Uncharacterized protein</fullName>
    </submittedName>
</protein>
<gene>
    <name evidence="3" type="ORF">PhCBS80983_g00491</name>
</gene>
<comment type="caution">
    <text evidence="3">The sequence shown here is derived from an EMBL/GenBank/DDBJ whole genome shotgun (WGS) entry which is preliminary data.</text>
</comment>
<evidence type="ECO:0000313" key="3">
    <source>
        <dbReference type="EMBL" id="TPX62260.1"/>
    </source>
</evidence>
<accession>A0A507EGG3</accession>
<feature type="coiled-coil region" evidence="1">
    <location>
        <begin position="83"/>
        <end position="145"/>
    </location>
</feature>
<evidence type="ECO:0000256" key="2">
    <source>
        <dbReference type="SAM" id="MobiDB-lite"/>
    </source>
</evidence>
<keyword evidence="4" id="KW-1185">Reference proteome</keyword>
<dbReference type="AlphaFoldDB" id="A0A507EGG3"/>